<comment type="caution">
    <text evidence="3">The sequence shown here is derived from an EMBL/GenBank/DDBJ whole genome shotgun (WGS) entry which is preliminary data.</text>
</comment>
<dbReference type="EMBL" id="BOOR01000008">
    <property type="protein sequence ID" value="GII53262.1"/>
    <property type="molecule type" value="Genomic_DNA"/>
</dbReference>
<dbReference type="GO" id="GO:0005615">
    <property type="term" value="C:extracellular space"/>
    <property type="evidence" value="ECO:0007669"/>
    <property type="project" value="InterPro"/>
</dbReference>
<dbReference type="InterPro" id="IPR036186">
    <property type="entry name" value="Serpin_sf"/>
</dbReference>
<dbReference type="InterPro" id="IPR042178">
    <property type="entry name" value="Serpin_sf_1"/>
</dbReference>
<evidence type="ECO:0000313" key="3">
    <source>
        <dbReference type="EMBL" id="GII53262.1"/>
    </source>
</evidence>
<reference evidence="3" key="1">
    <citation type="submission" date="2021-01" db="EMBL/GenBank/DDBJ databases">
        <title>Whole genome shotgun sequence of Planotetraspora thailandica NBRC 104271.</title>
        <authorList>
            <person name="Komaki H."/>
            <person name="Tamura T."/>
        </authorList>
    </citation>
    <scope>NUCLEOTIDE SEQUENCE</scope>
    <source>
        <strain evidence="3">NBRC 104271</strain>
    </source>
</reference>
<dbReference type="AlphaFoldDB" id="A0A8J3V0G5"/>
<name>A0A8J3V0G5_9ACTN</name>
<accession>A0A8J3V0G5</accession>
<dbReference type="GO" id="GO:0004867">
    <property type="term" value="F:serine-type endopeptidase inhibitor activity"/>
    <property type="evidence" value="ECO:0007669"/>
    <property type="project" value="InterPro"/>
</dbReference>
<dbReference type="SMART" id="SM00093">
    <property type="entry name" value="SERPIN"/>
    <property type="match status" value="1"/>
</dbReference>
<evidence type="ECO:0000256" key="1">
    <source>
        <dbReference type="RuleBase" id="RU000411"/>
    </source>
</evidence>
<protein>
    <recommendedName>
        <fullName evidence="2">Serpin domain-containing protein</fullName>
    </recommendedName>
</protein>
<proteinExistence type="inferred from homology"/>
<evidence type="ECO:0000313" key="4">
    <source>
        <dbReference type="Proteomes" id="UP000605992"/>
    </source>
</evidence>
<dbReference type="Pfam" id="PF00079">
    <property type="entry name" value="Serpin"/>
    <property type="match status" value="2"/>
</dbReference>
<evidence type="ECO:0000259" key="2">
    <source>
        <dbReference type="SMART" id="SM00093"/>
    </source>
</evidence>
<dbReference type="PANTHER" id="PTHR11461">
    <property type="entry name" value="SERINE PROTEASE INHIBITOR, SERPIN"/>
    <property type="match status" value="1"/>
</dbReference>
<dbReference type="Gene3D" id="3.30.497.10">
    <property type="entry name" value="Antithrombin, subunit I, domain 2"/>
    <property type="match status" value="2"/>
</dbReference>
<dbReference type="Proteomes" id="UP000605992">
    <property type="component" value="Unassembled WGS sequence"/>
</dbReference>
<sequence>MSLSLHAGTWDDLAFRSATSPWDGMVINGGSHDPVTAANAMTARWAANCSGESVVLAGVGAWILLAYLASAAEGRGRTELQEAVGMNAEVASRGAQDVLTVLNGSPAINSALGLWTSRKLPLQPAWTAALPGGARGELTGNPTEDQLRLDAWASGQTGGLIPTMPVSLTEETLLVLAGALTVRTTWLRPFIDDVELPRTGPWAGREIHALRRVTRILDRATVIDGPSGRLTMLRVMGTGGIDVRLVLGEESRKAGEVLRAGIEALSGRHPAVKADALPIGESAPGMTVRSVRSYDPGDFLSVTVPRFTVASSHDLLGLPAVFGLDAVTDRTRGHFPGISTEPLAVSQARQDAVATFNASGFEAAAVTAVGAIAAGIAPPPPHRVKNVDVEFSRPFGFLAVDRRSGLVLTAGWVAEPEDLAYLEDVL</sequence>
<dbReference type="InterPro" id="IPR000215">
    <property type="entry name" value="Serpin_fam"/>
</dbReference>
<dbReference type="SUPFAM" id="SSF56574">
    <property type="entry name" value="Serpins"/>
    <property type="match status" value="2"/>
</dbReference>
<dbReference type="InterPro" id="IPR023796">
    <property type="entry name" value="Serpin_dom"/>
</dbReference>
<feature type="domain" description="Serpin" evidence="2">
    <location>
        <begin position="39"/>
        <end position="416"/>
    </location>
</feature>
<gene>
    <name evidence="3" type="ORF">Pth03_16510</name>
</gene>
<keyword evidence="4" id="KW-1185">Reference proteome</keyword>
<comment type="similarity">
    <text evidence="1">Belongs to the serpin family.</text>
</comment>
<dbReference type="PANTHER" id="PTHR11461:SF211">
    <property type="entry name" value="GH10112P-RELATED"/>
    <property type="match status" value="1"/>
</dbReference>
<organism evidence="3 4">
    <name type="scientific">Planotetraspora thailandica</name>
    <dbReference type="NCBI Taxonomy" id="487172"/>
    <lineage>
        <taxon>Bacteria</taxon>
        <taxon>Bacillati</taxon>
        <taxon>Actinomycetota</taxon>
        <taxon>Actinomycetes</taxon>
        <taxon>Streptosporangiales</taxon>
        <taxon>Streptosporangiaceae</taxon>
        <taxon>Planotetraspora</taxon>
    </lineage>
</organism>